<gene>
    <name evidence="3" type="ORF">BV898_08334</name>
</gene>
<dbReference type="AlphaFoldDB" id="A0A1W0WQY1"/>
<evidence type="ECO:0000259" key="2">
    <source>
        <dbReference type="PROSITE" id="PS50060"/>
    </source>
</evidence>
<keyword evidence="1" id="KW-0732">Signal</keyword>
<feature type="domain" description="MAM" evidence="2">
    <location>
        <begin position="202"/>
        <end position="361"/>
    </location>
</feature>
<dbReference type="PANTHER" id="PTHR23282">
    <property type="entry name" value="APICAL ENDOSOMAL GLYCOPROTEIN PRECURSOR"/>
    <property type="match status" value="1"/>
</dbReference>
<reference evidence="4" key="1">
    <citation type="submission" date="2017-01" db="EMBL/GenBank/DDBJ databases">
        <title>Comparative genomics of anhydrobiosis in the tardigrade Hypsibius dujardini.</title>
        <authorList>
            <person name="Yoshida Y."/>
            <person name="Koutsovoulos G."/>
            <person name="Laetsch D."/>
            <person name="Stevens L."/>
            <person name="Kumar S."/>
            <person name="Horikawa D."/>
            <person name="Ishino K."/>
            <person name="Komine S."/>
            <person name="Tomita M."/>
            <person name="Blaxter M."/>
            <person name="Arakawa K."/>
        </authorList>
    </citation>
    <scope>NUCLEOTIDE SEQUENCE [LARGE SCALE GENOMIC DNA]</scope>
    <source>
        <strain evidence="4">Z151</strain>
    </source>
</reference>
<dbReference type="Pfam" id="PF00629">
    <property type="entry name" value="MAM"/>
    <property type="match status" value="2"/>
</dbReference>
<dbReference type="SUPFAM" id="SSF49899">
    <property type="entry name" value="Concanavalin A-like lectins/glucanases"/>
    <property type="match status" value="2"/>
</dbReference>
<dbReference type="Gene3D" id="2.60.120.200">
    <property type="match status" value="2"/>
</dbReference>
<proteinExistence type="predicted"/>
<dbReference type="PANTHER" id="PTHR23282:SF142">
    <property type="entry name" value="MAM DOMAIN-CONTAINING PROTEIN"/>
    <property type="match status" value="1"/>
</dbReference>
<dbReference type="GO" id="GO:0016020">
    <property type="term" value="C:membrane"/>
    <property type="evidence" value="ECO:0007669"/>
    <property type="project" value="InterPro"/>
</dbReference>
<keyword evidence="4" id="KW-1185">Reference proteome</keyword>
<dbReference type="InterPro" id="IPR013320">
    <property type="entry name" value="ConA-like_dom_sf"/>
</dbReference>
<protein>
    <recommendedName>
        <fullName evidence="2">MAM domain-containing protein</fullName>
    </recommendedName>
</protein>
<dbReference type="EMBL" id="MTYJ01000059">
    <property type="protein sequence ID" value="OQV17563.1"/>
    <property type="molecule type" value="Genomic_DNA"/>
</dbReference>
<evidence type="ECO:0000256" key="1">
    <source>
        <dbReference type="SAM" id="SignalP"/>
    </source>
</evidence>
<name>A0A1W0WQY1_HYPEX</name>
<evidence type="ECO:0000313" key="4">
    <source>
        <dbReference type="Proteomes" id="UP000192578"/>
    </source>
</evidence>
<dbReference type="Proteomes" id="UP000192578">
    <property type="component" value="Unassembled WGS sequence"/>
</dbReference>
<dbReference type="SMART" id="SM00137">
    <property type="entry name" value="MAM"/>
    <property type="match status" value="1"/>
</dbReference>
<comment type="caution">
    <text evidence="3">The sequence shown here is derived from an EMBL/GenBank/DDBJ whole genome shotgun (WGS) entry which is preliminary data.</text>
</comment>
<dbReference type="PROSITE" id="PS50060">
    <property type="entry name" value="MAM_2"/>
    <property type="match status" value="2"/>
</dbReference>
<accession>A0A1W0WQY1</accession>
<sequence length="382" mass="42430">MNTYGSITMKVVVGVLLLACRQAAAKENGIITCSFSGDLCGWRHPVEETFSWRRVETAQSNGKPITATSASIDDYFLFATGGDFLADSHAQLAVIHTVEFHNPGPGILNFWHVSESFSAPGLYVNITQDKKTTTALKIRGIAHHWTARSVQVPKAGRTVLTIAAAPVGHAIDEIEYTRDAEIAVYQEVVGPYQRPVVVDGEISCSFRKDLCGWAPYHGLPGTWKRSKGKNLPSGFVSDSSNHWLDSNFLTVQEKDDYGAHSQAAIVTRSIRHYTSSWLSFWWAKYEKSQHPDTAVFVKIITESETKTVFHSKLPAHNWVHQNVSIPFTGKYRILIGFQLNTHQSIGALDEIEFSEEVQAPIEHTTVGPEGSGYSEDTKEFLF</sequence>
<evidence type="ECO:0000313" key="3">
    <source>
        <dbReference type="EMBL" id="OQV17563.1"/>
    </source>
</evidence>
<dbReference type="InterPro" id="IPR051560">
    <property type="entry name" value="MAM_domain-containing"/>
</dbReference>
<organism evidence="3 4">
    <name type="scientific">Hypsibius exemplaris</name>
    <name type="common">Freshwater tardigrade</name>
    <dbReference type="NCBI Taxonomy" id="2072580"/>
    <lineage>
        <taxon>Eukaryota</taxon>
        <taxon>Metazoa</taxon>
        <taxon>Ecdysozoa</taxon>
        <taxon>Tardigrada</taxon>
        <taxon>Eutardigrada</taxon>
        <taxon>Parachela</taxon>
        <taxon>Hypsibioidea</taxon>
        <taxon>Hypsibiidae</taxon>
        <taxon>Hypsibius</taxon>
    </lineage>
</organism>
<dbReference type="InterPro" id="IPR000998">
    <property type="entry name" value="MAM_dom"/>
</dbReference>
<feature type="chain" id="PRO_5012799994" description="MAM domain-containing protein" evidence="1">
    <location>
        <begin position="26"/>
        <end position="382"/>
    </location>
</feature>
<feature type="domain" description="MAM" evidence="2">
    <location>
        <begin position="31"/>
        <end position="85"/>
    </location>
</feature>
<feature type="signal peptide" evidence="1">
    <location>
        <begin position="1"/>
        <end position="25"/>
    </location>
</feature>